<organism evidence="3 4">
    <name type="scientific">Streptomyces gilvifuscus</name>
    <dbReference type="NCBI Taxonomy" id="1550617"/>
    <lineage>
        <taxon>Bacteria</taxon>
        <taxon>Bacillati</taxon>
        <taxon>Actinomycetota</taxon>
        <taxon>Actinomycetes</taxon>
        <taxon>Kitasatosporales</taxon>
        <taxon>Streptomycetaceae</taxon>
        <taxon>Streptomyces</taxon>
    </lineage>
</organism>
<feature type="domain" description="EccD-like transmembrane" evidence="2">
    <location>
        <begin position="116"/>
        <end position="439"/>
    </location>
</feature>
<evidence type="ECO:0000313" key="4">
    <source>
        <dbReference type="Proteomes" id="UP001221328"/>
    </source>
</evidence>
<feature type="transmembrane region" description="Helical" evidence="1">
    <location>
        <begin position="165"/>
        <end position="185"/>
    </location>
</feature>
<reference evidence="3 4" key="1">
    <citation type="journal article" date="2015" name="Int. J. Syst. Evol. Microbiol.">
        <title>Streptomyces gilvifuscus sp. nov., an actinomycete that produces antibacterial compounds isolated from soil.</title>
        <authorList>
            <person name="Nguyen T.M."/>
            <person name="Kim J."/>
        </authorList>
    </citation>
    <scope>NUCLEOTIDE SEQUENCE [LARGE SCALE GENOMIC DNA]</scope>
    <source>
        <strain evidence="3 4">T113</strain>
    </source>
</reference>
<feature type="transmembrane region" description="Helical" evidence="1">
    <location>
        <begin position="110"/>
        <end position="130"/>
    </location>
</feature>
<accession>A0ABT5G4R6</accession>
<keyword evidence="4" id="KW-1185">Reference proteome</keyword>
<feature type="transmembrane region" description="Helical" evidence="1">
    <location>
        <begin position="191"/>
        <end position="213"/>
    </location>
</feature>
<dbReference type="InterPro" id="IPR024962">
    <property type="entry name" value="YukD-like"/>
</dbReference>
<comment type="caution">
    <text evidence="3">The sequence shown here is derived from an EMBL/GenBank/DDBJ whole genome shotgun (WGS) entry which is preliminary data.</text>
</comment>
<feature type="transmembrane region" description="Helical" evidence="1">
    <location>
        <begin position="136"/>
        <end position="158"/>
    </location>
</feature>
<dbReference type="Gene3D" id="3.10.20.90">
    <property type="entry name" value="Phosphatidylinositol 3-kinase Catalytic Subunit, Chain A, domain 1"/>
    <property type="match status" value="1"/>
</dbReference>
<dbReference type="Proteomes" id="UP001221328">
    <property type="component" value="Unassembled WGS sequence"/>
</dbReference>
<dbReference type="RefSeq" id="WP_272178133.1">
    <property type="nucleotide sequence ID" value="NZ_JAQOSK010000018.1"/>
</dbReference>
<evidence type="ECO:0000256" key="1">
    <source>
        <dbReference type="SAM" id="Phobius"/>
    </source>
</evidence>
<feature type="transmembrane region" description="Helical" evidence="1">
    <location>
        <begin position="418"/>
        <end position="437"/>
    </location>
</feature>
<feature type="transmembrane region" description="Helical" evidence="1">
    <location>
        <begin position="220"/>
        <end position="238"/>
    </location>
</feature>
<feature type="transmembrane region" description="Helical" evidence="1">
    <location>
        <begin position="325"/>
        <end position="344"/>
    </location>
</feature>
<keyword evidence="1" id="KW-0812">Transmembrane</keyword>
<dbReference type="EMBL" id="JAQOSK010000018">
    <property type="protein sequence ID" value="MDC2959857.1"/>
    <property type="molecule type" value="Genomic_DNA"/>
</dbReference>
<protein>
    <submittedName>
        <fullName evidence="3">EsaB/YukD family protein</fullName>
    </submittedName>
</protein>
<proteinExistence type="predicted"/>
<feature type="transmembrane region" description="Helical" evidence="1">
    <location>
        <begin position="351"/>
        <end position="370"/>
    </location>
</feature>
<feature type="transmembrane region" description="Helical" evidence="1">
    <location>
        <begin position="301"/>
        <end position="319"/>
    </location>
</feature>
<dbReference type="InterPro" id="IPR044049">
    <property type="entry name" value="EccD_transm"/>
</dbReference>
<gene>
    <name evidence="3" type="ORF">PO587_36075</name>
</gene>
<keyword evidence="1" id="KW-1133">Transmembrane helix</keyword>
<evidence type="ECO:0000259" key="2">
    <source>
        <dbReference type="Pfam" id="PF19053"/>
    </source>
</evidence>
<name>A0ABT5G4R6_9ACTN</name>
<dbReference type="Pfam" id="PF08817">
    <property type="entry name" value="YukD"/>
    <property type="match status" value="1"/>
</dbReference>
<sequence>MISTGASSRTGLALSRVTLVGERRRVELVLPSQEPVGRLLPEVLRLLDDRVGTRPQTRHLVAADGSVLDPEATLESAGVVDGTVLRLVRGVSDETTADLDVRAWRWGMPAVRGVAGCAVVGWALAASLLARREFDAESVGGVLLVVAALAALAGVLVARVGAGRGVGGVLVTVGGALGVVGVWSLADGQEWSGAARLAGVAGVVAVALWLLGWCSPLGRAGYFGAVAVVGSALCWEAAVAVTTVGRAGAVLGVVSVVALGLLPRSALTASGLSGLDDRRSGDSSVSRYQVSTALAATHRELALATLVTAGSAAVGGVLAPRPVNVWTVTLALAVALVLALRARAYPLVPEVVALLLAGAVVAVRLTWVWAERGGTGGAGAAVTALVLATLVTLGVLVVRPTERVRVPVRRFGDVLESVGVIALFPLVIGVFGVYGRLLGTFA</sequence>
<feature type="transmembrane region" description="Helical" evidence="1">
    <location>
        <begin position="376"/>
        <end position="398"/>
    </location>
</feature>
<keyword evidence="1" id="KW-0472">Membrane</keyword>
<dbReference type="Pfam" id="PF19053">
    <property type="entry name" value="EccD"/>
    <property type="match status" value="1"/>
</dbReference>
<feature type="transmembrane region" description="Helical" evidence="1">
    <location>
        <begin position="244"/>
        <end position="262"/>
    </location>
</feature>
<evidence type="ECO:0000313" key="3">
    <source>
        <dbReference type="EMBL" id="MDC2959857.1"/>
    </source>
</evidence>